<sequence length="339" mass="38728">MHIQKELIQATSEYFEDTIDQLKLLEASKKYKAILHKISSQKIDTEEGRIDIENKNGKSLGTFWAGLCLDDILRTRQFIKGIDNAIKDLKKRNTIHVLYAGTGPFATLILPIMLRYSNKNISYTLLEINPFTFNILENVITALELEDYDITLVKDDATRYVIDPKNKPDIIISETMQSALAKEQQVPIFLNLMRQVSQDTVFIPEKIALHLALKKAGTPDGRFLKQDYTDIEKIFEVSKASMFDSYLSEKQGDEIEVFSKKKTIIKEMDSKTASYLLLNTYIQVYDDVKIDVNESGLTTPLILRQIPNDIKSTITIDTQYVISSEPRLAYQIILNATEV</sequence>
<protein>
    <recommendedName>
        <fullName evidence="2">PRMT5 arginine-N-methyltransferase domain-containing protein</fullName>
    </recommendedName>
</protein>
<proteinExistence type="predicted"/>
<dbReference type="Proteomes" id="UP001596043">
    <property type="component" value="Unassembled WGS sequence"/>
</dbReference>
<organism evidence="3 4">
    <name type="scientific">Dokdonia ponticola</name>
    <dbReference type="NCBI Taxonomy" id="2041041"/>
    <lineage>
        <taxon>Bacteria</taxon>
        <taxon>Pseudomonadati</taxon>
        <taxon>Bacteroidota</taxon>
        <taxon>Flavobacteriia</taxon>
        <taxon>Flavobacteriales</taxon>
        <taxon>Flavobacteriaceae</taxon>
        <taxon>Dokdonia</taxon>
    </lineage>
</organism>
<dbReference type="InterPro" id="IPR035075">
    <property type="entry name" value="PRMT5"/>
</dbReference>
<reference evidence="4" key="1">
    <citation type="journal article" date="2019" name="Int. J. Syst. Evol. Microbiol.">
        <title>The Global Catalogue of Microorganisms (GCM) 10K type strain sequencing project: providing services to taxonomists for standard genome sequencing and annotation.</title>
        <authorList>
            <consortium name="The Broad Institute Genomics Platform"/>
            <consortium name="The Broad Institute Genome Sequencing Center for Infectious Disease"/>
            <person name="Wu L."/>
            <person name="Ma J."/>
        </authorList>
    </citation>
    <scope>NUCLEOTIDE SEQUENCE [LARGE SCALE GENOMIC DNA]</scope>
    <source>
        <strain evidence="4">YJ-61-S</strain>
    </source>
</reference>
<keyword evidence="4" id="KW-1185">Reference proteome</keyword>
<dbReference type="RefSeq" id="WP_379976818.1">
    <property type="nucleotide sequence ID" value="NZ_JBHSFV010000001.1"/>
</dbReference>
<feature type="domain" description="PRMT5 arginine-N-methyltransferase" evidence="2">
    <location>
        <begin position="81"/>
        <end position="195"/>
    </location>
</feature>
<dbReference type="SUPFAM" id="SSF53335">
    <property type="entry name" value="S-adenosyl-L-methionine-dependent methyltransferases"/>
    <property type="match status" value="1"/>
</dbReference>
<comment type="caution">
    <text evidence="3">The sequence shown here is derived from an EMBL/GenBank/DDBJ whole genome shotgun (WGS) entry which is preliminary data.</text>
</comment>
<dbReference type="EMBL" id="JBHSFV010000001">
    <property type="protein sequence ID" value="MFC4632618.1"/>
    <property type="molecule type" value="Genomic_DNA"/>
</dbReference>
<keyword evidence="1" id="KW-0812">Transmembrane</keyword>
<dbReference type="Pfam" id="PF05185">
    <property type="entry name" value="PRMT5"/>
    <property type="match status" value="1"/>
</dbReference>
<feature type="transmembrane region" description="Helical" evidence="1">
    <location>
        <begin position="97"/>
        <end position="116"/>
    </location>
</feature>
<evidence type="ECO:0000259" key="2">
    <source>
        <dbReference type="Pfam" id="PF05185"/>
    </source>
</evidence>
<keyword evidence="1" id="KW-0472">Membrane</keyword>
<evidence type="ECO:0000313" key="3">
    <source>
        <dbReference type="EMBL" id="MFC4632618.1"/>
    </source>
</evidence>
<dbReference type="InterPro" id="IPR029063">
    <property type="entry name" value="SAM-dependent_MTases_sf"/>
</dbReference>
<evidence type="ECO:0000256" key="1">
    <source>
        <dbReference type="SAM" id="Phobius"/>
    </source>
</evidence>
<gene>
    <name evidence="3" type="ORF">ACFO3O_01790</name>
</gene>
<dbReference type="CDD" id="cd02440">
    <property type="entry name" value="AdoMet_MTases"/>
    <property type="match status" value="1"/>
</dbReference>
<keyword evidence="1" id="KW-1133">Transmembrane helix</keyword>
<name>A0ABV9HR22_9FLAO</name>
<evidence type="ECO:0000313" key="4">
    <source>
        <dbReference type="Proteomes" id="UP001596043"/>
    </source>
</evidence>
<dbReference type="Gene3D" id="3.40.50.150">
    <property type="entry name" value="Vaccinia Virus protein VP39"/>
    <property type="match status" value="1"/>
</dbReference>
<accession>A0ABV9HR22</accession>